<dbReference type="Proteomes" id="UP000008810">
    <property type="component" value="Chromosome 3"/>
</dbReference>
<gene>
    <name evidence="2" type="ORF">BRADI_3g39235v3</name>
</gene>
<accession>A0A0Q3FKS9</accession>
<dbReference type="EMBL" id="CM000882">
    <property type="protein sequence ID" value="KQJ98804.1"/>
    <property type="molecule type" value="Genomic_DNA"/>
</dbReference>
<evidence type="ECO:0000256" key="1">
    <source>
        <dbReference type="SAM" id="MobiDB-lite"/>
    </source>
</evidence>
<evidence type="ECO:0000313" key="4">
    <source>
        <dbReference type="Proteomes" id="UP000008810"/>
    </source>
</evidence>
<feature type="region of interest" description="Disordered" evidence="1">
    <location>
        <begin position="1"/>
        <end position="40"/>
    </location>
</feature>
<evidence type="ECO:0000313" key="3">
    <source>
        <dbReference type="EnsemblPlants" id="KQJ98804"/>
    </source>
</evidence>
<keyword evidence="4" id="KW-1185">Reference proteome</keyword>
<protein>
    <recommendedName>
        <fullName evidence="5">DUF1618 domain-containing protein</fullName>
    </recommendedName>
</protein>
<dbReference type="PANTHER" id="PTHR33074">
    <property type="entry name" value="EXPRESSED PROTEIN-RELATED"/>
    <property type="match status" value="1"/>
</dbReference>
<dbReference type="InParanoid" id="A0A0Q3FKS9"/>
<dbReference type="FunCoup" id="A0A0Q3FKS9">
    <property type="interactions" value="603"/>
</dbReference>
<dbReference type="AlphaFoldDB" id="A0A0Q3FKS9"/>
<name>A0A0Q3FKS9_BRADI</name>
<reference evidence="3" key="3">
    <citation type="submission" date="2018-08" db="UniProtKB">
        <authorList>
            <consortium name="EnsemblPlants"/>
        </authorList>
    </citation>
    <scope>IDENTIFICATION</scope>
    <source>
        <strain evidence="3">cv. Bd21</strain>
    </source>
</reference>
<sequence>MLDRFVHRTKGLSPTPVELSSASTRSPAQESDRSEQRTEPPAAAMLLDRFIYLTKGDEPRDEVADGTLSSSSVAFTCIGDPIAVSLTIAEPPELSRLFHHWPQGLRPEMREMSAPSVFAAHGRSILFEAYVPLADCCNPEYYPFDCFLYTAGSGIRSPVLRRLPTCFIGGLVDPVGHQYYVPHRLQEQRPMSRSDVGLLCRGEEDEFVVASLMVDDPMANDNKLCVLHHSPAEKKKIKWRLKKLPVPSTDGPPPVPQQPPRYVSLPERLLRHRRLYMDGFGCVDPARNVTWTLVNFENDSRWEQDASYMKAEEFWAALQAADKQLPCVRPEYPTMNLVHPHVIYLTLEASRGIFWLIEVDMKKNVIFTPIKYSSGRRPGTFGICRLFFSLCID</sequence>
<reference evidence="2" key="2">
    <citation type="submission" date="2017-06" db="EMBL/GenBank/DDBJ databases">
        <title>WGS assembly of Brachypodium distachyon.</title>
        <authorList>
            <consortium name="The International Brachypodium Initiative"/>
            <person name="Lucas S."/>
            <person name="Harmon-Smith M."/>
            <person name="Lail K."/>
            <person name="Tice H."/>
            <person name="Grimwood J."/>
            <person name="Bruce D."/>
            <person name="Barry K."/>
            <person name="Shu S."/>
            <person name="Lindquist E."/>
            <person name="Wang M."/>
            <person name="Pitluck S."/>
            <person name="Vogel J.P."/>
            <person name="Garvin D.F."/>
            <person name="Mockler T.C."/>
            <person name="Schmutz J."/>
            <person name="Rokhsar D."/>
            <person name="Bevan M.W."/>
        </authorList>
    </citation>
    <scope>NUCLEOTIDE SEQUENCE</scope>
    <source>
        <strain evidence="2">Bd21</strain>
    </source>
</reference>
<dbReference type="Gramene" id="KQJ98804">
    <property type="protein sequence ID" value="KQJ98804"/>
    <property type="gene ID" value="BRADI_3g39235v3"/>
</dbReference>
<dbReference type="OrthoDB" id="585971at2759"/>
<feature type="compositionally biased region" description="Polar residues" evidence="1">
    <location>
        <begin position="18"/>
        <end position="29"/>
    </location>
</feature>
<evidence type="ECO:0000313" key="2">
    <source>
        <dbReference type="EMBL" id="KQJ98804.1"/>
    </source>
</evidence>
<dbReference type="EnsemblPlants" id="KQJ98804">
    <property type="protein sequence ID" value="KQJ98804"/>
    <property type="gene ID" value="BRADI_3g39235v3"/>
</dbReference>
<dbReference type="PANTHER" id="PTHR33074:SF79">
    <property type="entry name" value="EXPRESSED PROTEIN"/>
    <property type="match status" value="1"/>
</dbReference>
<evidence type="ECO:0008006" key="5">
    <source>
        <dbReference type="Google" id="ProtNLM"/>
    </source>
</evidence>
<reference evidence="2 3" key="1">
    <citation type="journal article" date="2010" name="Nature">
        <title>Genome sequencing and analysis of the model grass Brachypodium distachyon.</title>
        <authorList>
            <consortium name="International Brachypodium Initiative"/>
        </authorList>
    </citation>
    <scope>NUCLEOTIDE SEQUENCE [LARGE SCALE GENOMIC DNA]</scope>
    <source>
        <strain evidence="2 3">Bd21</strain>
    </source>
</reference>
<proteinExistence type="predicted"/>
<organism evidence="2">
    <name type="scientific">Brachypodium distachyon</name>
    <name type="common">Purple false brome</name>
    <name type="synonym">Trachynia distachya</name>
    <dbReference type="NCBI Taxonomy" id="15368"/>
    <lineage>
        <taxon>Eukaryota</taxon>
        <taxon>Viridiplantae</taxon>
        <taxon>Streptophyta</taxon>
        <taxon>Embryophyta</taxon>
        <taxon>Tracheophyta</taxon>
        <taxon>Spermatophyta</taxon>
        <taxon>Magnoliopsida</taxon>
        <taxon>Liliopsida</taxon>
        <taxon>Poales</taxon>
        <taxon>Poaceae</taxon>
        <taxon>BOP clade</taxon>
        <taxon>Pooideae</taxon>
        <taxon>Stipodae</taxon>
        <taxon>Brachypodieae</taxon>
        <taxon>Brachypodium</taxon>
    </lineage>
</organism>